<dbReference type="Proteomes" id="UP000234329">
    <property type="component" value="Unassembled WGS sequence"/>
</dbReference>
<dbReference type="OrthoDB" id="5679053at2"/>
<comment type="caution">
    <text evidence="2">The sequence shown here is derived from an EMBL/GenBank/DDBJ whole genome shotgun (WGS) entry which is preliminary data.</text>
</comment>
<sequence>MEAVMQSTALRYQLFMEKMNSVLSSKKVVVTAALMVVAALALMIQAHAGTGGTSFSAVATKIEGWAQGDLGLAIVAGGLIFGVASMVFTGRGTVLAIVVGGAVALYYGIPVLINIFAATAGAGVAKTLIVSGAHAAGVL</sequence>
<accession>A0A2I1DPM2</accession>
<dbReference type="InParanoid" id="A0A2I1DPM2"/>
<organism evidence="2 3">
    <name type="scientific">Acidithiobacillus marinus</name>
    <dbReference type="NCBI Taxonomy" id="187490"/>
    <lineage>
        <taxon>Bacteria</taxon>
        <taxon>Pseudomonadati</taxon>
        <taxon>Pseudomonadota</taxon>
        <taxon>Acidithiobacillia</taxon>
        <taxon>Acidithiobacillales</taxon>
        <taxon>Acidithiobacillaceae</taxon>
        <taxon>Acidithiobacillus</taxon>
    </lineage>
</organism>
<feature type="transmembrane region" description="Helical" evidence="1">
    <location>
        <begin position="95"/>
        <end position="117"/>
    </location>
</feature>
<reference evidence="2 3" key="1">
    <citation type="submission" date="2017-03" db="EMBL/GenBank/DDBJ databases">
        <title>Draft genime sequence of the acidophilic sulfur-oxidizing bacterium Acidithiobacillus sp. SH, isolated from seawater.</title>
        <authorList>
            <person name="Sharmin S."/>
            <person name="Tokuhisa M."/>
            <person name="Kanao T."/>
            <person name="Kamimura K."/>
        </authorList>
    </citation>
    <scope>NUCLEOTIDE SEQUENCE [LARGE SCALE GENOMIC DNA]</scope>
    <source>
        <strain evidence="2 3">SH</strain>
    </source>
</reference>
<keyword evidence="1" id="KW-0812">Transmembrane</keyword>
<evidence type="ECO:0000313" key="3">
    <source>
        <dbReference type="Proteomes" id="UP000234329"/>
    </source>
</evidence>
<feature type="transmembrane region" description="Helical" evidence="1">
    <location>
        <begin position="70"/>
        <end position="88"/>
    </location>
</feature>
<keyword evidence="1" id="KW-1133">Transmembrane helix</keyword>
<gene>
    <name evidence="2" type="ORF">B1757_02420</name>
</gene>
<name>A0A2I1DPM2_9PROT</name>
<keyword evidence="3" id="KW-1185">Reference proteome</keyword>
<evidence type="ECO:0000313" key="2">
    <source>
        <dbReference type="EMBL" id="PKY11835.1"/>
    </source>
</evidence>
<protein>
    <submittedName>
        <fullName evidence="2">Conjugal transfer protein TraA</fullName>
    </submittedName>
</protein>
<keyword evidence="1" id="KW-0472">Membrane</keyword>
<dbReference type="RefSeq" id="WP_101536805.1">
    <property type="nucleotide sequence ID" value="NZ_MXAV01000006.1"/>
</dbReference>
<dbReference type="EMBL" id="MXAV01000006">
    <property type="protein sequence ID" value="PKY11835.1"/>
    <property type="molecule type" value="Genomic_DNA"/>
</dbReference>
<evidence type="ECO:0000256" key="1">
    <source>
        <dbReference type="SAM" id="Phobius"/>
    </source>
</evidence>
<dbReference type="AlphaFoldDB" id="A0A2I1DPM2"/>
<proteinExistence type="predicted"/>